<comment type="caution">
    <text evidence="1">The sequence shown here is derived from an EMBL/GenBank/DDBJ whole genome shotgun (WGS) entry which is preliminary data.</text>
</comment>
<accession>A0ACB5RFE5</accession>
<name>A0ACB5RFE5_9CLOT</name>
<keyword evidence="2" id="KW-1185">Reference proteome</keyword>
<evidence type="ECO:0000313" key="2">
    <source>
        <dbReference type="Proteomes" id="UP001058074"/>
    </source>
</evidence>
<protein>
    <submittedName>
        <fullName evidence="1">Uncharacterized protein</fullName>
    </submittedName>
</protein>
<proteinExistence type="predicted"/>
<dbReference type="Proteomes" id="UP001058074">
    <property type="component" value="Unassembled WGS sequence"/>
</dbReference>
<organism evidence="1 2">
    <name type="scientific">Inconstantimicrobium mannanitabidum</name>
    <dbReference type="NCBI Taxonomy" id="1604901"/>
    <lineage>
        <taxon>Bacteria</taxon>
        <taxon>Bacillati</taxon>
        <taxon>Bacillota</taxon>
        <taxon>Clostridia</taxon>
        <taxon>Eubacteriales</taxon>
        <taxon>Clostridiaceae</taxon>
        <taxon>Inconstantimicrobium</taxon>
    </lineage>
</organism>
<gene>
    <name evidence="1" type="ORF">rsdtw13_30600</name>
</gene>
<sequence length="864" mass="94118">MRKLKRSVAIIISILLIANVICIKNVQAYDDVNLLSKTSITAEQAAAWAKEKGATSEFINLAQLYWKYFSTHGNVNPAIAYVQSALETGYGKFGGVIDATYKNPCGLKTTQGGDNSLPSSHAKFATWDLGVQAHLDHIALYAGAYGYPRTNNTPDPRHFSYLKGIATTVTQLGSSWASNTTYGDSILKLYWELNEKANNLKPNMYVDSVKDGAIIEDTTFVVSGWALNLSGVKEIQVYVDNILKNKTTVGGSRLDVEKVFPEYPYADTSGYSCRVDASQLSSGMKTLRVVAVGNDNASASISRTIYIRPSSLAPRMNVDSPAQNTSLNTDSVNIRGWALNGTGIKKVQVYVDNVLKGETTASQIRWDVRNAFPQYPNAQLSGFSYNLNTNSLSTGPKTLKIVTIGNDGKSTTNSRTIYIRPSSLTPRMNIDSPVQNTVVNNDSVNISGWALNGTGVNKVQVYVDNVLKGETTASQIRWDVRNVFPQYPNAQLSGFSYNLNTQSLTSGAKTLKVIAVGNDGKTTYMTKNITIKRPLPLIMRLDSASQTQTVKGATTTFTGWAINGAGIKEVRIYVDGNQVGTTNVGLSRTDVGNSYSQYPNSATSGYSYQLNIAQYSQGNKNIKVVAVGNDGATQEAYTTLNIVKPLIVVDPGHNQGGDYGCESKFDGVTYSETTLTMQTAVKLQSELVNRGYRVQLTRQPWDNLTDDMTTSLHKRADLANSLKADAFISLHYNSAGSSANGIQTFYSTYKPGLKDVQSDLAPLTSGYDGYKDTNPTAAGIKSRTFAKNVENALTSKCNYNAIGWDQDQHGYLDRNLYVTKYTNMPATLIELGFLSNSGEAKRCADSNEQLAKSKVIADEVSKMF</sequence>
<evidence type="ECO:0000313" key="1">
    <source>
        <dbReference type="EMBL" id="GKX67802.1"/>
    </source>
</evidence>
<reference evidence="1" key="1">
    <citation type="journal article" date="2025" name="Int. J. Syst. Evol. Microbiol.">
        <title>Inconstantimicrobium mannanitabidum sp. nov., a novel member of the family Clostridiaceae isolated from anoxic soil under the treatment of reductive soil disinfestation.</title>
        <authorList>
            <person name="Ueki A."/>
            <person name="Tonouchi A."/>
            <person name="Honma S."/>
            <person name="Kaku N."/>
            <person name="Ueki K."/>
        </authorList>
    </citation>
    <scope>NUCLEOTIDE SEQUENCE</scope>
    <source>
        <strain evidence="1">TW13</strain>
    </source>
</reference>
<dbReference type="EMBL" id="BROD01000001">
    <property type="protein sequence ID" value="GKX67802.1"/>
    <property type="molecule type" value="Genomic_DNA"/>
</dbReference>